<sequence length="202" mass="22404">MVSLHSALLPEAAKPRPPCLLSLGGGAVASTATSRKRKRDGDDDGQHEDNGRGEVVDGIELNFDAAPLPPEWQRCLDIKSGQIHYYNSRTQKRTWKDPRAEPEYCAAATAAVPVKDEELDLELNLNFEPRNKVVRPKQQQKPPADRAEMIPAVCVRCHMLVMMCRASPACPNCKFLHPPTPTLLPPEPEPLKLGLRPLCCRD</sequence>
<dbReference type="PROSITE" id="PS50020">
    <property type="entry name" value="WW_DOMAIN_2"/>
    <property type="match status" value="1"/>
</dbReference>
<dbReference type="PANTHER" id="PTHR14791">
    <property type="entry name" value="BOMB/KIRA PROTEINS"/>
    <property type="match status" value="1"/>
</dbReference>
<reference evidence="5" key="2">
    <citation type="submission" date="2021-12" db="EMBL/GenBank/DDBJ databases">
        <title>Resequencing data analysis of finger millet.</title>
        <authorList>
            <person name="Hatakeyama M."/>
            <person name="Aluri S."/>
            <person name="Balachadran M.T."/>
            <person name="Sivarajan S.R."/>
            <person name="Poveda L."/>
            <person name="Shimizu-Inatsugi R."/>
            <person name="Schlapbach R."/>
            <person name="Sreeman S.M."/>
            <person name="Shimizu K.K."/>
        </authorList>
    </citation>
    <scope>NUCLEOTIDE SEQUENCE</scope>
</reference>
<dbReference type="PANTHER" id="PTHR14791:SF42">
    <property type="entry name" value="F16L1.2 PROTEIN"/>
    <property type="match status" value="1"/>
</dbReference>
<dbReference type="SUPFAM" id="SSF51045">
    <property type="entry name" value="WW domain"/>
    <property type="match status" value="1"/>
</dbReference>
<evidence type="ECO:0000259" key="4">
    <source>
        <dbReference type="PROSITE" id="PS50020"/>
    </source>
</evidence>
<dbReference type="EMBL" id="BQKI01000082">
    <property type="protein sequence ID" value="GJN30541.1"/>
    <property type="molecule type" value="Genomic_DNA"/>
</dbReference>
<keyword evidence="2" id="KW-0963">Cytoplasm</keyword>
<dbReference type="InterPro" id="IPR051105">
    <property type="entry name" value="WWC/KIBRA_Hippo_Reg"/>
</dbReference>
<accession>A0AAV5F8H0</accession>
<reference evidence="5" key="1">
    <citation type="journal article" date="2018" name="DNA Res.">
        <title>Multiple hybrid de novo genome assembly of finger millet, an orphan allotetraploid crop.</title>
        <authorList>
            <person name="Hatakeyama M."/>
            <person name="Aluri S."/>
            <person name="Balachadran M.T."/>
            <person name="Sivarajan S.R."/>
            <person name="Patrignani A."/>
            <person name="Gruter S."/>
            <person name="Poveda L."/>
            <person name="Shimizu-Inatsugi R."/>
            <person name="Baeten J."/>
            <person name="Francoijs K.J."/>
            <person name="Nataraja K.N."/>
            <person name="Reddy Y.A.N."/>
            <person name="Phadnis S."/>
            <person name="Ravikumar R.L."/>
            <person name="Schlapbach R."/>
            <person name="Sreeman S.M."/>
            <person name="Shimizu K.K."/>
        </authorList>
    </citation>
    <scope>NUCLEOTIDE SEQUENCE</scope>
</reference>
<organism evidence="5 6">
    <name type="scientific">Eleusine coracana subsp. coracana</name>
    <dbReference type="NCBI Taxonomy" id="191504"/>
    <lineage>
        <taxon>Eukaryota</taxon>
        <taxon>Viridiplantae</taxon>
        <taxon>Streptophyta</taxon>
        <taxon>Embryophyta</taxon>
        <taxon>Tracheophyta</taxon>
        <taxon>Spermatophyta</taxon>
        <taxon>Magnoliopsida</taxon>
        <taxon>Liliopsida</taxon>
        <taxon>Poales</taxon>
        <taxon>Poaceae</taxon>
        <taxon>PACMAD clade</taxon>
        <taxon>Chloridoideae</taxon>
        <taxon>Cynodonteae</taxon>
        <taxon>Eleusininae</taxon>
        <taxon>Eleusine</taxon>
    </lineage>
</organism>
<evidence type="ECO:0000313" key="6">
    <source>
        <dbReference type="Proteomes" id="UP001054889"/>
    </source>
</evidence>
<dbReference type="CDD" id="cd00201">
    <property type="entry name" value="WW"/>
    <property type="match status" value="1"/>
</dbReference>
<evidence type="ECO:0000313" key="5">
    <source>
        <dbReference type="EMBL" id="GJN30541.1"/>
    </source>
</evidence>
<dbReference type="InterPro" id="IPR001202">
    <property type="entry name" value="WW_dom"/>
</dbReference>
<name>A0AAV5F8H0_ELECO</name>
<dbReference type="InterPro" id="IPR036020">
    <property type="entry name" value="WW_dom_sf"/>
</dbReference>
<dbReference type="SMART" id="SM00456">
    <property type="entry name" value="WW"/>
    <property type="match status" value="1"/>
</dbReference>
<feature type="region of interest" description="Disordered" evidence="3">
    <location>
        <begin position="19"/>
        <end position="55"/>
    </location>
</feature>
<evidence type="ECO:0000256" key="3">
    <source>
        <dbReference type="SAM" id="MobiDB-lite"/>
    </source>
</evidence>
<dbReference type="Pfam" id="PF00397">
    <property type="entry name" value="WW"/>
    <property type="match status" value="1"/>
</dbReference>
<dbReference type="GO" id="GO:0005737">
    <property type="term" value="C:cytoplasm"/>
    <property type="evidence" value="ECO:0007669"/>
    <property type="project" value="UniProtKB-SubCell"/>
</dbReference>
<evidence type="ECO:0000256" key="2">
    <source>
        <dbReference type="ARBA" id="ARBA00022490"/>
    </source>
</evidence>
<keyword evidence="6" id="KW-1185">Reference proteome</keyword>
<evidence type="ECO:0000256" key="1">
    <source>
        <dbReference type="ARBA" id="ARBA00004496"/>
    </source>
</evidence>
<dbReference type="Proteomes" id="UP001054889">
    <property type="component" value="Unassembled WGS sequence"/>
</dbReference>
<comment type="subcellular location">
    <subcellularLocation>
        <location evidence="1">Cytoplasm</location>
    </subcellularLocation>
</comment>
<gene>
    <name evidence="5" type="primary">gb18854</name>
    <name evidence="5" type="ORF">PR202_gb18854</name>
</gene>
<proteinExistence type="predicted"/>
<dbReference type="AlphaFoldDB" id="A0AAV5F8H0"/>
<dbReference type="Gene3D" id="2.20.70.10">
    <property type="match status" value="1"/>
</dbReference>
<feature type="domain" description="WW" evidence="4">
    <location>
        <begin position="66"/>
        <end position="100"/>
    </location>
</feature>
<protein>
    <recommendedName>
        <fullName evidence="4">WW domain-containing protein</fullName>
    </recommendedName>
</protein>
<comment type="caution">
    <text evidence="5">The sequence shown here is derived from an EMBL/GenBank/DDBJ whole genome shotgun (WGS) entry which is preliminary data.</text>
</comment>